<accession>A0A9P8ZWT4</accession>
<dbReference type="OrthoDB" id="10058186at2759"/>
<proteinExistence type="predicted"/>
<dbReference type="PANTHER" id="PTHR38165:SF1">
    <property type="entry name" value="GLUCANASE B"/>
    <property type="match status" value="1"/>
</dbReference>
<dbReference type="Pfam" id="PF16483">
    <property type="entry name" value="Glyco_hydro_64"/>
    <property type="match status" value="1"/>
</dbReference>
<dbReference type="EMBL" id="JAGPXC010000005">
    <property type="protein sequence ID" value="KAH6653371.1"/>
    <property type="molecule type" value="Genomic_DNA"/>
</dbReference>
<name>A0A9P8ZWT4_9PEZI</name>
<dbReference type="RefSeq" id="XP_045957648.1">
    <property type="nucleotide sequence ID" value="XM_046107545.1"/>
</dbReference>
<evidence type="ECO:0000313" key="2">
    <source>
        <dbReference type="EMBL" id="KAH6653371.1"/>
    </source>
</evidence>
<sequence length="432" mass="47568">MKEMICCPRIIIIIYILLILLAVSATSFSDRGFHLETRQIRSEHRGIVNPLILKFVNNYNGSDLYAYITGTDGQGNLVLLTTTGMWYYPDTLNGTAVTKIDSTTIAIPIPGKVNGMQSTQITIPGYISAGRVWVSEGELEFFAVASAHGTITLKEPSAFDPDDASAQVDWGFLELTYTEESGLYANLSFVDFVGLVLSMVLTLDNGEVQVVKGVVDNAVMEVCAALQTQTNLDSMPWDQMCVYSEKGIPLRVLAPNLFESINPGSMESYYTDYVDHVWRLYATEDLTFNPGTNQSIKCRVGDDDELSCDGDNRSYCRPQTADIWSCSTGPFAIRESDNDVHRAVVPRLCAAFTRTTLLLDGGDTQPSLKNTSYYLRTPTNHYSRIVHENEVDGKGYAFSYDDVSSVQENVAGVVAGANPRSLEIMIGGYRSG</sequence>
<feature type="domain" description="GH64" evidence="1">
    <location>
        <begin position="48"/>
        <end position="424"/>
    </location>
</feature>
<dbReference type="AlphaFoldDB" id="A0A9P8ZWT4"/>
<dbReference type="GeneID" id="70136436"/>
<dbReference type="Proteomes" id="UP000758603">
    <property type="component" value="Unassembled WGS sequence"/>
</dbReference>
<dbReference type="Gene3D" id="3.30.920.50">
    <property type="entry name" value="Beta-1,3-glucanase, C-terminal domain"/>
    <property type="match status" value="1"/>
</dbReference>
<reference evidence="2" key="1">
    <citation type="journal article" date="2021" name="Nat. Commun.">
        <title>Genetic determinants of endophytism in the Arabidopsis root mycobiome.</title>
        <authorList>
            <person name="Mesny F."/>
            <person name="Miyauchi S."/>
            <person name="Thiergart T."/>
            <person name="Pickel B."/>
            <person name="Atanasova L."/>
            <person name="Karlsson M."/>
            <person name="Huettel B."/>
            <person name="Barry K.W."/>
            <person name="Haridas S."/>
            <person name="Chen C."/>
            <person name="Bauer D."/>
            <person name="Andreopoulos W."/>
            <person name="Pangilinan J."/>
            <person name="LaButti K."/>
            <person name="Riley R."/>
            <person name="Lipzen A."/>
            <person name="Clum A."/>
            <person name="Drula E."/>
            <person name="Henrissat B."/>
            <person name="Kohler A."/>
            <person name="Grigoriev I.V."/>
            <person name="Martin F.M."/>
            <person name="Hacquard S."/>
        </authorList>
    </citation>
    <scope>NUCLEOTIDE SEQUENCE</scope>
    <source>
        <strain evidence="2">MPI-SDFR-AT-0073</strain>
    </source>
</reference>
<organism evidence="2 3">
    <name type="scientific">Truncatella angustata</name>
    <dbReference type="NCBI Taxonomy" id="152316"/>
    <lineage>
        <taxon>Eukaryota</taxon>
        <taxon>Fungi</taxon>
        <taxon>Dikarya</taxon>
        <taxon>Ascomycota</taxon>
        <taxon>Pezizomycotina</taxon>
        <taxon>Sordariomycetes</taxon>
        <taxon>Xylariomycetidae</taxon>
        <taxon>Amphisphaeriales</taxon>
        <taxon>Sporocadaceae</taxon>
        <taxon>Truncatella</taxon>
    </lineage>
</organism>
<dbReference type="InterPro" id="IPR032477">
    <property type="entry name" value="Glyco_hydro_64"/>
</dbReference>
<dbReference type="Gene3D" id="2.60.110.10">
    <property type="entry name" value="Thaumatin"/>
    <property type="match status" value="1"/>
</dbReference>
<dbReference type="InterPro" id="IPR037176">
    <property type="entry name" value="Osmotin/thaumatin-like_sf"/>
</dbReference>
<protein>
    <submittedName>
        <fullName evidence="2">Glucanase B</fullName>
    </submittedName>
</protein>
<dbReference type="InterPro" id="IPR037398">
    <property type="entry name" value="Glyco_hydro_64_fam"/>
</dbReference>
<keyword evidence="3" id="KW-1185">Reference proteome</keyword>
<dbReference type="InterPro" id="IPR042517">
    <property type="entry name" value="Glyco_hydro_64_N_2"/>
</dbReference>
<comment type="caution">
    <text evidence="2">The sequence shown here is derived from an EMBL/GenBank/DDBJ whole genome shotgun (WGS) entry which is preliminary data.</text>
</comment>
<gene>
    <name evidence="2" type="ORF">BKA67DRAFT_659998</name>
</gene>
<evidence type="ECO:0000313" key="3">
    <source>
        <dbReference type="Proteomes" id="UP000758603"/>
    </source>
</evidence>
<dbReference type="PANTHER" id="PTHR38165">
    <property type="match status" value="1"/>
</dbReference>
<evidence type="ECO:0000259" key="1">
    <source>
        <dbReference type="PROSITE" id="PS52006"/>
    </source>
</evidence>
<dbReference type="PROSITE" id="PS52006">
    <property type="entry name" value="GH64"/>
    <property type="match status" value="1"/>
</dbReference>